<dbReference type="EMBL" id="KI963923">
    <property type="protein sequence ID" value="EUC50503.1"/>
    <property type="molecule type" value="Genomic_DNA"/>
</dbReference>
<sequence>MHISTPFATLFLLATSTYAYDSISFTTWNCTDCNPVPGTFCSVNTRTQLPPNNCIPMWSGSTYIRTFDATAPSCQVNLYLAADCSGPAEVHRENGGRCEPKGPTNSFQITC</sequence>
<evidence type="ECO:0000256" key="1">
    <source>
        <dbReference type="SAM" id="SignalP"/>
    </source>
</evidence>
<dbReference type="GeneID" id="19125961"/>
<dbReference type="OrthoDB" id="3673434at2759"/>
<proteinExistence type="predicted"/>
<accession>W6ZKJ1</accession>
<protein>
    <submittedName>
        <fullName evidence="2">Uncharacterized protein</fullName>
    </submittedName>
</protein>
<evidence type="ECO:0000313" key="2">
    <source>
        <dbReference type="EMBL" id="EUC50503.1"/>
    </source>
</evidence>
<organism evidence="2 3">
    <name type="scientific">Bipolaris oryzae ATCC 44560</name>
    <dbReference type="NCBI Taxonomy" id="930090"/>
    <lineage>
        <taxon>Eukaryota</taxon>
        <taxon>Fungi</taxon>
        <taxon>Dikarya</taxon>
        <taxon>Ascomycota</taxon>
        <taxon>Pezizomycotina</taxon>
        <taxon>Dothideomycetes</taxon>
        <taxon>Pleosporomycetidae</taxon>
        <taxon>Pleosporales</taxon>
        <taxon>Pleosporineae</taxon>
        <taxon>Pleosporaceae</taxon>
        <taxon>Bipolaris</taxon>
    </lineage>
</organism>
<reference evidence="2 3" key="1">
    <citation type="journal article" date="2013" name="PLoS Genet.">
        <title>Comparative genome structure, secondary metabolite, and effector coding capacity across Cochliobolus pathogens.</title>
        <authorList>
            <person name="Condon B.J."/>
            <person name="Leng Y."/>
            <person name="Wu D."/>
            <person name="Bushley K.E."/>
            <person name="Ohm R.A."/>
            <person name="Otillar R."/>
            <person name="Martin J."/>
            <person name="Schackwitz W."/>
            <person name="Grimwood J."/>
            <person name="MohdZainudin N."/>
            <person name="Xue C."/>
            <person name="Wang R."/>
            <person name="Manning V.A."/>
            <person name="Dhillon B."/>
            <person name="Tu Z.J."/>
            <person name="Steffenson B.J."/>
            <person name="Salamov A."/>
            <person name="Sun H."/>
            <person name="Lowry S."/>
            <person name="LaButti K."/>
            <person name="Han J."/>
            <person name="Copeland A."/>
            <person name="Lindquist E."/>
            <person name="Barry K."/>
            <person name="Schmutz J."/>
            <person name="Baker S.E."/>
            <person name="Ciuffetti L.M."/>
            <person name="Grigoriev I.V."/>
            <person name="Zhong S."/>
            <person name="Turgeon B.G."/>
        </authorList>
    </citation>
    <scope>NUCLEOTIDE SEQUENCE [LARGE SCALE GENOMIC DNA]</scope>
    <source>
        <strain evidence="2 3">ATCC 44560</strain>
    </source>
</reference>
<keyword evidence="1" id="KW-0732">Signal</keyword>
<dbReference type="Proteomes" id="UP000054032">
    <property type="component" value="Unassembled WGS sequence"/>
</dbReference>
<dbReference type="KEGG" id="bor:COCMIDRAFT_81947"/>
<dbReference type="AlphaFoldDB" id="W6ZKJ1"/>
<name>W6ZKJ1_COCMI</name>
<evidence type="ECO:0000313" key="3">
    <source>
        <dbReference type="Proteomes" id="UP000054032"/>
    </source>
</evidence>
<keyword evidence="3" id="KW-1185">Reference proteome</keyword>
<feature type="signal peptide" evidence="1">
    <location>
        <begin position="1"/>
        <end position="19"/>
    </location>
</feature>
<feature type="chain" id="PRO_5004890098" evidence="1">
    <location>
        <begin position="20"/>
        <end position="111"/>
    </location>
</feature>
<gene>
    <name evidence="2" type="ORF">COCMIDRAFT_81947</name>
</gene>
<dbReference type="HOGENOM" id="CLU_2120676_0_0_1"/>
<dbReference type="RefSeq" id="XP_007683097.1">
    <property type="nucleotide sequence ID" value="XM_007684907.1"/>
</dbReference>